<dbReference type="Gene3D" id="3.40.50.300">
    <property type="entry name" value="P-loop containing nucleotide triphosphate hydrolases"/>
    <property type="match status" value="1"/>
</dbReference>
<dbReference type="Proteomes" id="UP000285112">
    <property type="component" value="Unassembled WGS sequence"/>
</dbReference>
<dbReference type="PANTHER" id="PTHR47691:SF3">
    <property type="entry name" value="HTH-TYPE TRANSCRIPTIONAL REGULATOR RV0890C-RELATED"/>
    <property type="match status" value="1"/>
</dbReference>
<dbReference type="PANTHER" id="PTHR47691">
    <property type="entry name" value="REGULATOR-RELATED"/>
    <property type="match status" value="1"/>
</dbReference>
<dbReference type="SMART" id="SM00028">
    <property type="entry name" value="TPR"/>
    <property type="match status" value="4"/>
</dbReference>
<dbReference type="SUPFAM" id="SSF52540">
    <property type="entry name" value="P-loop containing nucleoside triphosphate hydrolases"/>
    <property type="match status" value="1"/>
</dbReference>
<protein>
    <submittedName>
        <fullName evidence="2">Tetratricopeptide repeat protein</fullName>
    </submittedName>
</protein>
<evidence type="ECO:0000313" key="3">
    <source>
        <dbReference type="Proteomes" id="UP000285112"/>
    </source>
</evidence>
<sequence length="650" mass="70201">MIRARQPDAAEDAVRPVQLPPAPPGLIGREAELARLDELWRAEHDTPSVAVVTGVGGIGKTALALQWLHRRRDEFPDGILFASLAPEDGETAAPASGALHGFLAALGVPADEIPASFAQRAAAFRAATADRAFGVLLDDAAHGAEVRAMLPASSSSIVLVTSRSRLTSLTLDGAEIIPLDPLPVPEAKEVLTHRAGRGQLDDEAAGELITACAGLPLALAITGARLRTHPARSTRREARRSPLAADRLATVFDASYTALSTSAAALYRLCGLLPGPHHALDSLPGALLSTPDQLYDDVDELIEANLLTEVDDETVAQHDVVRQDARTRAERERTPEDNADALLRVTRWYRDRMFAANALIHPFQPVFTKTTAAAGSAFPDRAQALRWWRRNLPVIRAVAAEAARRGWDTETWQFGELFWGFYLHHRDPAPLIALSSAGAEAARRCGAPLAEARLRSQLGFVYDKLGRDEDAAAQHAVALEIGEREGHGPTQATALSRLARAARSRGELETALELYRQSAAAHARIDQPRGVGLALRRCGEVLLLLGRDDEALGDLSEAAAIMAQAGDTSQHARAVISLARVHDRRGDHELACRKLRSVLEQVDRRQSPHYRAEILTALADLEAGHGAGEAASHYREEARRLRREAGEPPD</sequence>
<comment type="caution">
    <text evidence="2">The sequence shown here is derived from an EMBL/GenBank/DDBJ whole genome shotgun (WGS) entry which is preliminary data.</text>
</comment>
<feature type="compositionally biased region" description="Basic and acidic residues" evidence="1">
    <location>
        <begin position="1"/>
        <end position="14"/>
    </location>
</feature>
<dbReference type="OrthoDB" id="3311584at2"/>
<keyword evidence="3" id="KW-1185">Reference proteome</keyword>
<dbReference type="GO" id="GO:0043531">
    <property type="term" value="F:ADP binding"/>
    <property type="evidence" value="ECO:0007669"/>
    <property type="project" value="InterPro"/>
</dbReference>
<feature type="compositionally biased region" description="Basic and acidic residues" evidence="1">
    <location>
        <begin position="632"/>
        <end position="650"/>
    </location>
</feature>
<feature type="region of interest" description="Disordered" evidence="1">
    <location>
        <begin position="1"/>
        <end position="24"/>
    </location>
</feature>
<dbReference type="InterPro" id="IPR011990">
    <property type="entry name" value="TPR-like_helical_dom_sf"/>
</dbReference>
<gene>
    <name evidence="2" type="ORF">D5S19_07640</name>
</gene>
<dbReference type="InterPro" id="IPR019734">
    <property type="entry name" value="TPR_rpt"/>
</dbReference>
<name>A0A419I7X2_9PSEU</name>
<dbReference type="Gene3D" id="1.25.40.10">
    <property type="entry name" value="Tetratricopeptide repeat domain"/>
    <property type="match status" value="1"/>
</dbReference>
<evidence type="ECO:0000313" key="2">
    <source>
        <dbReference type="EMBL" id="RJQ88178.1"/>
    </source>
</evidence>
<proteinExistence type="predicted"/>
<dbReference type="InterPro" id="IPR027417">
    <property type="entry name" value="P-loop_NTPase"/>
</dbReference>
<dbReference type="SUPFAM" id="SSF48452">
    <property type="entry name" value="TPR-like"/>
    <property type="match status" value="2"/>
</dbReference>
<reference evidence="2 3" key="1">
    <citation type="submission" date="2018-09" db="EMBL/GenBank/DDBJ databases">
        <title>YIM PH 21725 draft genome.</title>
        <authorList>
            <person name="Miao C."/>
        </authorList>
    </citation>
    <scope>NUCLEOTIDE SEQUENCE [LARGE SCALE GENOMIC DNA]</scope>
    <source>
        <strain evidence="3">YIM PH21725</strain>
    </source>
</reference>
<dbReference type="EMBL" id="QZFV01000065">
    <property type="protein sequence ID" value="RJQ88178.1"/>
    <property type="molecule type" value="Genomic_DNA"/>
</dbReference>
<dbReference type="RefSeq" id="WP_120022611.1">
    <property type="nucleotide sequence ID" value="NZ_QZFV01000065.1"/>
</dbReference>
<evidence type="ECO:0000256" key="1">
    <source>
        <dbReference type="SAM" id="MobiDB-lite"/>
    </source>
</evidence>
<organism evidence="2 3">
    <name type="scientific">Amycolatopsis panacis</name>
    <dbReference type="NCBI Taxonomy" id="2340917"/>
    <lineage>
        <taxon>Bacteria</taxon>
        <taxon>Bacillati</taxon>
        <taxon>Actinomycetota</taxon>
        <taxon>Actinomycetes</taxon>
        <taxon>Pseudonocardiales</taxon>
        <taxon>Pseudonocardiaceae</taxon>
        <taxon>Amycolatopsis</taxon>
    </lineage>
</organism>
<dbReference type="PRINTS" id="PR00364">
    <property type="entry name" value="DISEASERSIST"/>
</dbReference>
<feature type="region of interest" description="Disordered" evidence="1">
    <location>
        <begin position="627"/>
        <end position="650"/>
    </location>
</feature>
<accession>A0A419I7X2</accession>
<dbReference type="AlphaFoldDB" id="A0A419I7X2"/>